<name>A0ABS9UD56_9BACL</name>
<dbReference type="Proteomes" id="UP001316087">
    <property type="component" value="Unassembled WGS sequence"/>
</dbReference>
<reference evidence="2 3" key="1">
    <citation type="submission" date="2022-03" db="EMBL/GenBank/DDBJ databases">
        <authorList>
            <person name="Jo J.-H."/>
            <person name="Im W.-T."/>
        </authorList>
    </citation>
    <scope>NUCLEOTIDE SEQUENCE [LARGE SCALE GENOMIC DNA]</scope>
    <source>
        <strain evidence="2 3">MA9</strain>
    </source>
</reference>
<dbReference type="Pfam" id="PF00583">
    <property type="entry name" value="Acetyltransf_1"/>
    <property type="match status" value="1"/>
</dbReference>
<dbReference type="RefSeq" id="WP_241368975.1">
    <property type="nucleotide sequence ID" value="NZ_JAKZFC010000002.1"/>
</dbReference>
<sequence length="184" mass="21409">MNIQKFESEIDELVELLCSNDWPYHANTRLERQSIRNAAEKGYYSDGRETFWIISEQQKVGILVIDDIDDSIPLFDIRLIENVRGMGIGVKVLQWLQDYLFGELEKIRIEAYTRADNIAMQKCFIKGNFVKEGYLRNAWENEDGTISDSMLFAAIYDDWKNNIITLPKLNDTFPKNTSKIGEIK</sequence>
<dbReference type="Gene3D" id="3.40.630.30">
    <property type="match status" value="1"/>
</dbReference>
<evidence type="ECO:0000259" key="1">
    <source>
        <dbReference type="PROSITE" id="PS51186"/>
    </source>
</evidence>
<evidence type="ECO:0000313" key="3">
    <source>
        <dbReference type="Proteomes" id="UP001316087"/>
    </source>
</evidence>
<dbReference type="InterPro" id="IPR000182">
    <property type="entry name" value="GNAT_dom"/>
</dbReference>
<organism evidence="2 3">
    <name type="scientific">Solibacillus palustris</name>
    <dbReference type="NCBI Taxonomy" id="2908203"/>
    <lineage>
        <taxon>Bacteria</taxon>
        <taxon>Bacillati</taxon>
        <taxon>Bacillota</taxon>
        <taxon>Bacilli</taxon>
        <taxon>Bacillales</taxon>
        <taxon>Caryophanaceae</taxon>
        <taxon>Solibacillus</taxon>
    </lineage>
</organism>
<dbReference type="PROSITE" id="PS51186">
    <property type="entry name" value="GNAT"/>
    <property type="match status" value="1"/>
</dbReference>
<dbReference type="EMBL" id="JAKZFC010000002">
    <property type="protein sequence ID" value="MCH7321925.1"/>
    <property type="molecule type" value="Genomic_DNA"/>
</dbReference>
<feature type="domain" description="N-acetyltransferase" evidence="1">
    <location>
        <begin position="1"/>
        <end position="153"/>
    </location>
</feature>
<proteinExistence type="predicted"/>
<accession>A0ABS9UD56</accession>
<protein>
    <submittedName>
        <fullName evidence="2">GNAT family N-acetyltransferase</fullName>
    </submittedName>
</protein>
<evidence type="ECO:0000313" key="2">
    <source>
        <dbReference type="EMBL" id="MCH7321925.1"/>
    </source>
</evidence>
<dbReference type="InterPro" id="IPR016181">
    <property type="entry name" value="Acyl_CoA_acyltransferase"/>
</dbReference>
<keyword evidence="3" id="KW-1185">Reference proteome</keyword>
<comment type="caution">
    <text evidence="2">The sequence shown here is derived from an EMBL/GenBank/DDBJ whole genome shotgun (WGS) entry which is preliminary data.</text>
</comment>
<gene>
    <name evidence="2" type="ORF">LZ480_08465</name>
</gene>
<dbReference type="SUPFAM" id="SSF55729">
    <property type="entry name" value="Acyl-CoA N-acyltransferases (Nat)"/>
    <property type="match status" value="1"/>
</dbReference>